<protein>
    <submittedName>
        <fullName evidence="3">Serine hydrolase</fullName>
    </submittedName>
</protein>
<dbReference type="InterPro" id="IPR000871">
    <property type="entry name" value="Beta-lactam_class-A"/>
</dbReference>
<dbReference type="Gene3D" id="3.40.710.10">
    <property type="entry name" value="DD-peptidase/beta-lactamase superfamily"/>
    <property type="match status" value="1"/>
</dbReference>
<dbReference type="GO" id="GO:0030655">
    <property type="term" value="P:beta-lactam antibiotic catabolic process"/>
    <property type="evidence" value="ECO:0007669"/>
    <property type="project" value="InterPro"/>
</dbReference>
<comment type="caution">
    <text evidence="3">The sequence shown here is derived from an EMBL/GenBank/DDBJ whole genome shotgun (WGS) entry which is preliminary data.</text>
</comment>
<dbReference type="PROSITE" id="PS51257">
    <property type="entry name" value="PROKAR_LIPOPROTEIN"/>
    <property type="match status" value="1"/>
</dbReference>
<dbReference type="Pfam" id="PF13354">
    <property type="entry name" value="Beta-lactamase2"/>
    <property type="match status" value="1"/>
</dbReference>
<dbReference type="PANTHER" id="PTHR35333">
    <property type="entry name" value="BETA-LACTAMASE"/>
    <property type="match status" value="1"/>
</dbReference>
<evidence type="ECO:0000259" key="2">
    <source>
        <dbReference type="PROSITE" id="PS50042"/>
    </source>
</evidence>
<name>A0A9D1GSG5_9FIRM</name>
<dbReference type="AlphaFoldDB" id="A0A9D1GSG5"/>
<dbReference type="PROSITE" id="PS50042">
    <property type="entry name" value="CNMP_BINDING_3"/>
    <property type="match status" value="1"/>
</dbReference>
<sequence length="399" mass="44652">MKPFLKSGTYLKVIAAAASLFVLTGCSSTNTRIEIGTMPPDSPDGGVSIHTVATTPENTDTLPAVQTDAASGQPQSEPVSSSTEPVTVQTETSGTVSSAEEAFEPQTGFLLPEEFFVRLEEIFERYQINQNCDPTKSPCGCTPEYEQVDEDGNVVIPRDRVVSIYFLDADSGYELEINSGVHFPIASTVKIPFCTLIYQKLTDELIDPDTILTYEKRHYFGGTGVIVKGDYGQQFTVTELLKLAITESDNVAYEMLKDLVSWEEFGEFLAANGCTHPEDLRSRQQKICTESAGAYGRILMDFLTGDSPYVEDFKADLKITKNKMIKSHYPFYRKYGWTQFAFHDIAYVDAPHPYVLAILTNLEGEDNSDYELYKEISYLFEEYSQSDANREAMYEQPKN</sequence>
<feature type="domain" description="Cyclic nucleotide-binding" evidence="2">
    <location>
        <begin position="215"/>
        <end position="267"/>
    </location>
</feature>
<dbReference type="GO" id="GO:0008800">
    <property type="term" value="F:beta-lactamase activity"/>
    <property type="evidence" value="ECO:0007669"/>
    <property type="project" value="InterPro"/>
</dbReference>
<reference evidence="3" key="1">
    <citation type="submission" date="2020-10" db="EMBL/GenBank/DDBJ databases">
        <authorList>
            <person name="Gilroy R."/>
        </authorList>
    </citation>
    <scope>NUCLEOTIDE SEQUENCE</scope>
    <source>
        <strain evidence="3">CHK33-4379</strain>
    </source>
</reference>
<gene>
    <name evidence="3" type="ORF">IAC39_00375</name>
</gene>
<dbReference type="SUPFAM" id="SSF56601">
    <property type="entry name" value="beta-lactamase/transpeptidase-like"/>
    <property type="match status" value="1"/>
</dbReference>
<dbReference type="GO" id="GO:0046677">
    <property type="term" value="P:response to antibiotic"/>
    <property type="evidence" value="ECO:0007669"/>
    <property type="project" value="InterPro"/>
</dbReference>
<evidence type="ECO:0000313" key="3">
    <source>
        <dbReference type="EMBL" id="HIT58172.1"/>
    </source>
</evidence>
<organism evidence="3 4">
    <name type="scientific">Candidatus Faeciplasma pullistercoris</name>
    <dbReference type="NCBI Taxonomy" id="2840800"/>
    <lineage>
        <taxon>Bacteria</taxon>
        <taxon>Bacillati</taxon>
        <taxon>Bacillota</taxon>
        <taxon>Clostridia</taxon>
        <taxon>Eubacteriales</taxon>
        <taxon>Oscillospiraceae</taxon>
        <taxon>Oscillospiraceae incertae sedis</taxon>
        <taxon>Candidatus Faeciplasma</taxon>
    </lineage>
</organism>
<accession>A0A9D1GSG5</accession>
<feature type="compositionally biased region" description="Polar residues" evidence="1">
    <location>
        <begin position="68"/>
        <end position="87"/>
    </location>
</feature>
<reference evidence="3" key="2">
    <citation type="journal article" date="2021" name="PeerJ">
        <title>Extensive microbial diversity within the chicken gut microbiome revealed by metagenomics and culture.</title>
        <authorList>
            <person name="Gilroy R."/>
            <person name="Ravi A."/>
            <person name="Getino M."/>
            <person name="Pursley I."/>
            <person name="Horton D.L."/>
            <person name="Alikhan N.F."/>
            <person name="Baker D."/>
            <person name="Gharbi K."/>
            <person name="Hall N."/>
            <person name="Watson M."/>
            <person name="Adriaenssens E.M."/>
            <person name="Foster-Nyarko E."/>
            <person name="Jarju S."/>
            <person name="Secka A."/>
            <person name="Antonio M."/>
            <person name="Oren A."/>
            <person name="Chaudhuri R.R."/>
            <person name="La Ragione R."/>
            <person name="Hildebrand F."/>
            <person name="Pallen M.J."/>
        </authorList>
    </citation>
    <scope>NUCLEOTIDE SEQUENCE</scope>
    <source>
        <strain evidence="3">CHK33-4379</strain>
    </source>
</reference>
<keyword evidence="3" id="KW-0378">Hydrolase</keyword>
<evidence type="ECO:0000313" key="4">
    <source>
        <dbReference type="Proteomes" id="UP000824136"/>
    </source>
</evidence>
<dbReference type="InterPro" id="IPR000595">
    <property type="entry name" value="cNMP-bd_dom"/>
</dbReference>
<dbReference type="InterPro" id="IPR012338">
    <property type="entry name" value="Beta-lactam/transpept-like"/>
</dbReference>
<feature type="region of interest" description="Disordered" evidence="1">
    <location>
        <begin position="67"/>
        <end position="87"/>
    </location>
</feature>
<dbReference type="Proteomes" id="UP000824136">
    <property type="component" value="Unassembled WGS sequence"/>
</dbReference>
<evidence type="ECO:0000256" key="1">
    <source>
        <dbReference type="SAM" id="MobiDB-lite"/>
    </source>
</evidence>
<dbReference type="PANTHER" id="PTHR35333:SF3">
    <property type="entry name" value="BETA-LACTAMASE-TYPE TRANSPEPTIDASE FOLD CONTAINING PROTEIN"/>
    <property type="match status" value="1"/>
</dbReference>
<dbReference type="InterPro" id="IPR045155">
    <property type="entry name" value="Beta-lactam_cat"/>
</dbReference>
<proteinExistence type="predicted"/>
<dbReference type="EMBL" id="DVLL01000002">
    <property type="protein sequence ID" value="HIT58172.1"/>
    <property type="molecule type" value="Genomic_DNA"/>
</dbReference>